<comment type="catalytic activity">
    <reaction evidence="6">
        <text>(5R)-5-hydroxy-L-lysine + GTP = (5R)-5-phosphooxy-L-lysine + GDP + H(+)</text>
        <dbReference type="Rhea" id="RHEA:19049"/>
        <dbReference type="ChEBI" id="CHEBI:15378"/>
        <dbReference type="ChEBI" id="CHEBI:37565"/>
        <dbReference type="ChEBI" id="CHEBI:57882"/>
        <dbReference type="ChEBI" id="CHEBI:58189"/>
        <dbReference type="ChEBI" id="CHEBI:58357"/>
        <dbReference type="EC" id="2.7.1.81"/>
    </reaction>
</comment>
<protein>
    <recommendedName>
        <fullName evidence="9">Hydroxylysine kinase</fullName>
        <ecNumber evidence="8">2.7.1.81</ecNumber>
    </recommendedName>
</protein>
<feature type="compositionally biased region" description="Basic and acidic residues" evidence="10">
    <location>
        <begin position="350"/>
        <end position="365"/>
    </location>
</feature>
<dbReference type="GeneID" id="20242314"/>
<evidence type="ECO:0000256" key="4">
    <source>
        <dbReference type="ARBA" id="ARBA00022679"/>
    </source>
</evidence>
<evidence type="ECO:0000256" key="10">
    <source>
        <dbReference type="SAM" id="MobiDB-lite"/>
    </source>
</evidence>
<evidence type="ECO:0000256" key="3">
    <source>
        <dbReference type="ARBA" id="ARBA00022490"/>
    </source>
</evidence>
<evidence type="ECO:0000256" key="9">
    <source>
        <dbReference type="ARBA" id="ARBA00040505"/>
    </source>
</evidence>
<dbReference type="Pfam" id="PF01636">
    <property type="entry name" value="APH"/>
    <property type="match status" value="1"/>
</dbReference>
<keyword evidence="3" id="KW-0963">Cytoplasm</keyword>
<dbReference type="InterPro" id="IPR011009">
    <property type="entry name" value="Kinase-like_dom_sf"/>
</dbReference>
<name>V4B255_LOTGI</name>
<dbReference type="OrthoDB" id="9973935at2759"/>
<keyword evidence="4" id="KW-0808">Transferase</keyword>
<evidence type="ECO:0000313" key="12">
    <source>
        <dbReference type="EMBL" id="ESP00337.1"/>
    </source>
</evidence>
<feature type="region of interest" description="Disordered" evidence="10">
    <location>
        <begin position="301"/>
        <end position="338"/>
    </location>
</feature>
<evidence type="ECO:0000256" key="7">
    <source>
        <dbReference type="ARBA" id="ARBA00037368"/>
    </source>
</evidence>
<evidence type="ECO:0000256" key="8">
    <source>
        <dbReference type="ARBA" id="ARBA00038873"/>
    </source>
</evidence>
<evidence type="ECO:0000256" key="1">
    <source>
        <dbReference type="ARBA" id="ARBA00004496"/>
    </source>
</evidence>
<dbReference type="EMBL" id="KB200750">
    <property type="protein sequence ID" value="ESP00337.1"/>
    <property type="molecule type" value="Genomic_DNA"/>
</dbReference>
<dbReference type="RefSeq" id="XP_009048954.1">
    <property type="nucleotide sequence ID" value="XM_009050706.1"/>
</dbReference>
<dbReference type="GO" id="GO:0047992">
    <property type="term" value="F:hydroxylysine kinase activity"/>
    <property type="evidence" value="ECO:0007669"/>
    <property type="project" value="UniProtKB-EC"/>
</dbReference>
<dbReference type="AlphaFoldDB" id="V4B255"/>
<dbReference type="InterPro" id="IPR002575">
    <property type="entry name" value="Aminoglycoside_PTrfase"/>
</dbReference>
<dbReference type="GO" id="GO:0005737">
    <property type="term" value="C:cytoplasm"/>
    <property type="evidence" value="ECO:0007669"/>
    <property type="project" value="UniProtKB-SubCell"/>
</dbReference>
<keyword evidence="5" id="KW-0418">Kinase</keyword>
<evidence type="ECO:0000256" key="5">
    <source>
        <dbReference type="ARBA" id="ARBA00022777"/>
    </source>
</evidence>
<gene>
    <name evidence="12" type="ORF">LOTGIDRAFT_173240</name>
</gene>
<accession>V4B255</accession>
<reference evidence="12 13" key="1">
    <citation type="journal article" date="2013" name="Nature">
        <title>Insights into bilaterian evolution from three spiralian genomes.</title>
        <authorList>
            <person name="Simakov O."/>
            <person name="Marletaz F."/>
            <person name="Cho S.J."/>
            <person name="Edsinger-Gonzales E."/>
            <person name="Havlak P."/>
            <person name="Hellsten U."/>
            <person name="Kuo D.H."/>
            <person name="Larsson T."/>
            <person name="Lv J."/>
            <person name="Arendt D."/>
            <person name="Savage R."/>
            <person name="Osoegawa K."/>
            <person name="de Jong P."/>
            <person name="Grimwood J."/>
            <person name="Chapman J.A."/>
            <person name="Shapiro H."/>
            <person name="Aerts A."/>
            <person name="Otillar R.P."/>
            <person name="Terry A.Y."/>
            <person name="Boore J.L."/>
            <person name="Grigoriev I.V."/>
            <person name="Lindberg D.R."/>
            <person name="Seaver E.C."/>
            <person name="Weisblat D.A."/>
            <person name="Putnam N.H."/>
            <person name="Rokhsar D.S."/>
        </authorList>
    </citation>
    <scope>NUCLEOTIDE SEQUENCE [LARGE SCALE GENOMIC DNA]</scope>
</reference>
<evidence type="ECO:0000259" key="11">
    <source>
        <dbReference type="Pfam" id="PF01636"/>
    </source>
</evidence>
<organism evidence="12 13">
    <name type="scientific">Lottia gigantea</name>
    <name type="common">Giant owl limpet</name>
    <dbReference type="NCBI Taxonomy" id="225164"/>
    <lineage>
        <taxon>Eukaryota</taxon>
        <taxon>Metazoa</taxon>
        <taxon>Spiralia</taxon>
        <taxon>Lophotrochozoa</taxon>
        <taxon>Mollusca</taxon>
        <taxon>Gastropoda</taxon>
        <taxon>Patellogastropoda</taxon>
        <taxon>Lottioidea</taxon>
        <taxon>Lottiidae</taxon>
        <taxon>Lottia</taxon>
    </lineage>
</organism>
<evidence type="ECO:0000313" key="13">
    <source>
        <dbReference type="Proteomes" id="UP000030746"/>
    </source>
</evidence>
<comment type="function">
    <text evidence="7">Catalyzes the GTP-dependent phosphorylation of 5-hydroxy-L-lysine.</text>
</comment>
<dbReference type="InterPro" id="IPR050249">
    <property type="entry name" value="Pseudomonas-type_ThrB"/>
</dbReference>
<comment type="subcellular location">
    <subcellularLocation>
        <location evidence="1">Cytoplasm</location>
    </subcellularLocation>
</comment>
<feature type="region of interest" description="Disordered" evidence="10">
    <location>
        <begin position="350"/>
        <end position="374"/>
    </location>
</feature>
<dbReference type="PANTHER" id="PTHR21064">
    <property type="entry name" value="AMINOGLYCOSIDE PHOSPHOTRANSFERASE DOMAIN-CONTAINING PROTEIN-RELATED"/>
    <property type="match status" value="1"/>
</dbReference>
<proteinExistence type="inferred from homology"/>
<dbReference type="STRING" id="225164.V4B255"/>
<dbReference type="CTD" id="20242314"/>
<feature type="compositionally biased region" description="Basic and acidic residues" evidence="10">
    <location>
        <begin position="313"/>
        <end position="328"/>
    </location>
</feature>
<dbReference type="Proteomes" id="UP000030746">
    <property type="component" value="Unassembled WGS sequence"/>
</dbReference>
<evidence type="ECO:0000256" key="6">
    <source>
        <dbReference type="ARBA" id="ARBA00036820"/>
    </source>
</evidence>
<dbReference type="KEGG" id="lgi:LOTGIDRAFT_173240"/>
<dbReference type="Gene3D" id="3.30.200.20">
    <property type="entry name" value="Phosphorylase Kinase, domain 1"/>
    <property type="match status" value="1"/>
</dbReference>
<dbReference type="SUPFAM" id="SSF56112">
    <property type="entry name" value="Protein kinase-like (PK-like)"/>
    <property type="match status" value="1"/>
</dbReference>
<comment type="similarity">
    <text evidence="2">Belongs to the aminoglycoside phosphotransferase family.</text>
</comment>
<keyword evidence="13" id="KW-1185">Reference proteome</keyword>
<evidence type="ECO:0000256" key="2">
    <source>
        <dbReference type="ARBA" id="ARBA00006219"/>
    </source>
</evidence>
<feature type="domain" description="Aminoglycoside phosphotransferase" evidence="11">
    <location>
        <begin position="45"/>
        <end position="268"/>
    </location>
</feature>
<sequence>MCEKEKNTGYLGTTRPTVDIQLARDIITEYFGLTSLEIIELESSGDRNFKVSTQKEDIQVVYILKVVNSHESIPFFHEAIGSIMDHLLQNGFVTSKIIPTKDGKSFLRLPLPTSSGKSELCLVKLLIYLPGQPLRSLSTNSSTQFELGQLLAEFHFTLKDFPPAGLSVDPNNPWGAENPLVVLKYLTPSLSEEIIEIVTKISKTLHRTLHDPTANLTKGVIHGDIRDLNIIINQEHPTSEIKQKYGMIDFNDLCYSFIILDVGWLIADQLLAYTEQALQKECRPTGGTFPKDSTEDMTQIGNDNLPKNVNGDEMQKDSSGDTISKEPNGKTLQKNQFQTDNIIVKDPNGEQLRKKHNGDTIRKEPNNNFQNVGLQNDGKLRKDVIEFQLNNFLDDKNYYDLITTAVHGDALIDITLQILQGYLSITELSPLDLSALYWSIGGSFSQNLVLCEYNKIHQPGNPFAAEASRNSDILIQEWDKINPETFLERVSNLSH</sequence>
<dbReference type="Gene3D" id="3.90.1200.10">
    <property type="match status" value="1"/>
</dbReference>
<dbReference type="HOGENOM" id="CLU_551288_0_0_1"/>
<dbReference type="PANTHER" id="PTHR21064:SF1">
    <property type="entry name" value="HYDROXYLYSINE KINASE"/>
    <property type="match status" value="1"/>
</dbReference>
<dbReference type="EC" id="2.7.1.81" evidence="8"/>